<evidence type="ECO:0000313" key="2">
    <source>
        <dbReference type="EMBL" id="MFD3263543.1"/>
    </source>
</evidence>
<proteinExistence type="predicted"/>
<dbReference type="Pfam" id="PF11994">
    <property type="entry name" value="DUF3489"/>
    <property type="match status" value="1"/>
</dbReference>
<name>A0ABW6CKE8_9CAUL</name>
<comment type="caution">
    <text evidence="2">The sequence shown here is derived from an EMBL/GenBank/DDBJ whole genome shotgun (WGS) entry which is preliminary data.</text>
</comment>
<feature type="region of interest" description="Disordered" evidence="1">
    <location>
        <begin position="83"/>
        <end position="114"/>
    </location>
</feature>
<protein>
    <submittedName>
        <fullName evidence="2">DUF3489 domain-containing protein</fullName>
    </submittedName>
</protein>
<dbReference type="InterPro" id="IPR021880">
    <property type="entry name" value="DUF3489"/>
</dbReference>
<gene>
    <name evidence="2" type="ORF">OCL97_06120</name>
</gene>
<evidence type="ECO:0000313" key="3">
    <source>
        <dbReference type="Proteomes" id="UP001598130"/>
    </source>
</evidence>
<reference evidence="2 3" key="1">
    <citation type="submission" date="2022-09" db="EMBL/GenBank/DDBJ databases">
        <title>New species of Phenylobacterium.</title>
        <authorList>
            <person name="Mieszkin S."/>
        </authorList>
    </citation>
    <scope>NUCLEOTIDE SEQUENCE [LARGE SCALE GENOMIC DNA]</scope>
    <source>
        <strain evidence="2 3">HK31-G</strain>
    </source>
</reference>
<evidence type="ECO:0000256" key="1">
    <source>
        <dbReference type="SAM" id="MobiDB-lite"/>
    </source>
</evidence>
<dbReference type="Proteomes" id="UP001598130">
    <property type="component" value="Unassembled WGS sequence"/>
</dbReference>
<organism evidence="2 3">
    <name type="scientific">Phenylobacterium ferrooxidans</name>
    <dbReference type="NCBI Taxonomy" id="2982689"/>
    <lineage>
        <taxon>Bacteria</taxon>
        <taxon>Pseudomonadati</taxon>
        <taxon>Pseudomonadota</taxon>
        <taxon>Alphaproteobacteria</taxon>
        <taxon>Caulobacterales</taxon>
        <taxon>Caulobacteraceae</taxon>
        <taxon>Phenylobacterium</taxon>
    </lineage>
</organism>
<dbReference type="EMBL" id="JAOTJD010000008">
    <property type="protein sequence ID" value="MFD3263543.1"/>
    <property type="molecule type" value="Genomic_DNA"/>
</dbReference>
<keyword evidence="3" id="KW-1185">Reference proteome</keyword>
<dbReference type="RefSeq" id="WP_377368546.1">
    <property type="nucleotide sequence ID" value="NZ_JAOTJD010000008.1"/>
</dbReference>
<sequence length="180" mass="18827">MKAISERQGRLLAQAIASPLGAVPLGERGSIAGAGNSFAALVRHGLMVVAEDEDGVRRLVITSAGRAAMSIEPTPDRVRRKVKRASRTHDAIAGLEPPEPSEEESEIAAEAGPGGRTGVMLRLISRPEGASVPEIMAATGWLSHSVRAAVASSLRARLGYQIEHLKGPDGGGYRLLSDPP</sequence>
<accession>A0ABW6CKE8</accession>